<proteinExistence type="predicted"/>
<dbReference type="RefSeq" id="YP_009036712.1">
    <property type="nucleotide sequence ID" value="NC_024213.1"/>
</dbReference>
<evidence type="ECO:0000313" key="1">
    <source>
        <dbReference type="EMBL" id="AHZ10281.1"/>
    </source>
</evidence>
<dbReference type="Proteomes" id="UP000026900">
    <property type="component" value="Segment"/>
</dbReference>
<keyword evidence="2" id="KW-1185">Reference proteome</keyword>
<organism evidence="1 2">
    <name type="scientific">Bacillus phage Hakuna</name>
    <dbReference type="NCBI Taxonomy" id="1486659"/>
    <lineage>
        <taxon>Viruses</taxon>
        <taxon>Duplodnaviria</taxon>
        <taxon>Heunggongvirae</taxon>
        <taxon>Uroviricota</taxon>
        <taxon>Caudoviricetes</taxon>
        <taxon>Herelleviridae</taxon>
        <taxon>Bastillevirinae</taxon>
        <taxon>Wphvirus</taxon>
        <taxon>Wphvirus hakuna</taxon>
    </lineage>
</organism>
<reference evidence="2" key="1">
    <citation type="submission" date="2014-09" db="EMBL/GenBank/DDBJ databases">
        <authorList>
            <person name="Sauder A.B."/>
            <person name="McKenzie Q.R."/>
            <person name="Temple L.M."/>
            <person name="Alexis B.K."/>
            <person name="Al-Atrache Z."/>
            <person name="Lewis L.O."/>
            <person name="Loesser-Casey K.E."/>
            <person name="Mitchell K.J."/>
        </authorList>
    </citation>
    <scope>NUCLEOTIDE SEQUENCE [LARGE SCALE GENOMIC DNA]</scope>
</reference>
<evidence type="ECO:0000313" key="2">
    <source>
        <dbReference type="Proteomes" id="UP000026900"/>
    </source>
</evidence>
<name>A0A024B284_9CAUD</name>
<accession>A0A024B284</accession>
<dbReference type="KEGG" id="vg:19526263"/>
<sequence length="93" mass="10910">MKKTPDYKYYVTMIDTFMSGWGEAKDRKNKLAFECESYEEAQIVAGNGTGREEMKYIYICSNRPKQKKGELLQFKTKEEMGAFYVPNKWGAPW</sequence>
<dbReference type="EMBL" id="KJ489399">
    <property type="protein sequence ID" value="AHZ10281.1"/>
    <property type="molecule type" value="Genomic_DNA"/>
</dbReference>
<protein>
    <submittedName>
        <fullName evidence="1">Uncharacterized protein</fullName>
    </submittedName>
</protein>
<dbReference type="GeneID" id="19526263"/>